<evidence type="ECO:0000256" key="4">
    <source>
        <dbReference type="SAM" id="Phobius"/>
    </source>
</evidence>
<evidence type="ECO:0000259" key="5">
    <source>
        <dbReference type="Pfam" id="PF10145"/>
    </source>
</evidence>
<keyword evidence="2" id="KW-1188">Viral release from host cell</keyword>
<dbReference type="NCBIfam" id="TIGR01760">
    <property type="entry name" value="tape_meas_TP901"/>
    <property type="match status" value="1"/>
</dbReference>
<feature type="region of interest" description="Disordered" evidence="3">
    <location>
        <begin position="789"/>
        <end position="823"/>
    </location>
</feature>
<accession>A0A8S5LY33</accession>
<feature type="transmembrane region" description="Helical" evidence="4">
    <location>
        <begin position="44"/>
        <end position="66"/>
    </location>
</feature>
<keyword evidence="4" id="KW-0472">Membrane</keyword>
<reference evidence="6" key="1">
    <citation type="journal article" date="2021" name="Proc. Natl. Acad. Sci. U.S.A.">
        <title>A Catalog of Tens of Thousands of Viruses from Human Metagenomes Reveals Hidden Associations with Chronic Diseases.</title>
        <authorList>
            <person name="Tisza M.J."/>
            <person name="Buck C.B."/>
        </authorList>
    </citation>
    <scope>NUCLEOTIDE SEQUENCE</scope>
    <source>
        <strain evidence="6">Ctrnx29</strain>
    </source>
</reference>
<evidence type="ECO:0000256" key="2">
    <source>
        <dbReference type="ARBA" id="ARBA00022612"/>
    </source>
</evidence>
<protein>
    <submittedName>
        <fullName evidence="6">Minor tail protein</fullName>
    </submittedName>
</protein>
<dbReference type="EMBL" id="BK014766">
    <property type="protein sequence ID" value="DAD74834.1"/>
    <property type="molecule type" value="Genomic_DNA"/>
</dbReference>
<keyword evidence="1" id="KW-1245">Viral tail assembly</keyword>
<evidence type="ECO:0000256" key="3">
    <source>
        <dbReference type="SAM" id="MobiDB-lite"/>
    </source>
</evidence>
<dbReference type="InterPro" id="IPR010090">
    <property type="entry name" value="Phage_tape_meas"/>
</dbReference>
<feature type="transmembrane region" description="Helical" evidence="4">
    <location>
        <begin position="357"/>
        <end position="379"/>
    </location>
</feature>
<sequence length="863" mass="89189">MEAFQVFATLNLVDLMSGPLGRVQAAMAATKGHAAGLGDSMGRLAVSMAPVAAAAGALLGAFGACARSAMDFEESMAEVRKVVDFDSAAEFDAMGKSIQDMSARIPMAASGIADIIAAAGQSGIAKNDLQEFAEQAAKMGVAFDLTGAQAGKMMADWRAGMNLTLPQVYSLGDAVNYLSNHMNATAPALGEVIQRMGATAMACGLTETQVAALGAAFLSAGAAPEVASTALKNFVTTLTQGSAMTKTQITTLKKLGFSAGDLAKGMQKDAEGTMKAVLGAIAALPRENQMSVLTQLFGEESIGAIAPLLQNVDNLNQAFDLVRDKARYAGSMQSEFDQRARTTKNALQLLGNRVRNLAIAIGKAFLPAITAGANALGVIAEALRAVAESAIGQWLISLAGALSTAVIAVTAFSAASWGLSRVMPLITGTLAPLRAALVGLGVPFWALIAVIGTLYAVYKSNFAGIGDTIDRWAQNVSLVIRGVIAAFQSLTGSTVTIKGELAKQLDASGLTPLVINISKAIYRVKSLFTGFWEGLDFSKFTELITPAMLRLMDAITSLGSAIGKLFGVDVSSEAAAWENFGEILGSIVSVGFGLLGAAINAVVQGLSILKNLFDWVIAIINGDWTGALNAARGACDSLVSAVMGIADSLGIGDAIRAAFDDVVNFLNSIDLSECGRKILETLKNGILSAAGSIRDAVSGVFDKIGSLLPHSDAKEGPLSTLTLSGQKMMTTLAGGVALGAGTLQGTVSRSLEPIGQNIRTALTDAGGAALPALDTSNVTSSLKAIQSMTSRSLPIQTPEVPMPDGTTGTEGQQERARQAGDTAAQPRYWTLHIANITLPNVKDANSFYDELRQAATEYGEGLA</sequence>
<dbReference type="PANTHER" id="PTHR37813">
    <property type="entry name" value="FELS-2 PROPHAGE PROTEIN"/>
    <property type="match status" value="1"/>
</dbReference>
<keyword evidence="4" id="KW-1133">Transmembrane helix</keyword>
<name>A0A8S5LY33_9CAUD</name>
<dbReference type="Pfam" id="PF10145">
    <property type="entry name" value="PhageMin_Tail"/>
    <property type="match status" value="1"/>
</dbReference>
<feature type="transmembrane region" description="Helical" evidence="4">
    <location>
        <begin position="391"/>
        <end position="414"/>
    </location>
</feature>
<organism evidence="6">
    <name type="scientific">Myoviridae sp. ctrnx29</name>
    <dbReference type="NCBI Taxonomy" id="2826704"/>
    <lineage>
        <taxon>Viruses</taxon>
        <taxon>Duplodnaviria</taxon>
        <taxon>Heunggongvirae</taxon>
        <taxon>Uroviricota</taxon>
        <taxon>Caudoviricetes</taxon>
    </lineage>
</organism>
<dbReference type="PANTHER" id="PTHR37813:SF1">
    <property type="entry name" value="FELS-2 PROPHAGE PROTEIN"/>
    <property type="match status" value="1"/>
</dbReference>
<feature type="transmembrane region" description="Helical" evidence="4">
    <location>
        <begin position="435"/>
        <end position="458"/>
    </location>
</feature>
<proteinExistence type="predicted"/>
<feature type="domain" description="Phage tail tape measure protein" evidence="5">
    <location>
        <begin position="96"/>
        <end position="298"/>
    </location>
</feature>
<dbReference type="GO" id="GO:0098003">
    <property type="term" value="P:viral tail assembly"/>
    <property type="evidence" value="ECO:0007669"/>
    <property type="project" value="UniProtKB-KW"/>
</dbReference>
<keyword evidence="4" id="KW-0812">Transmembrane</keyword>
<evidence type="ECO:0000313" key="6">
    <source>
        <dbReference type="EMBL" id="DAD74834.1"/>
    </source>
</evidence>
<evidence type="ECO:0000256" key="1">
    <source>
        <dbReference type="ARBA" id="ARBA00022465"/>
    </source>
</evidence>